<dbReference type="Proteomes" id="UP000265520">
    <property type="component" value="Unassembled WGS sequence"/>
</dbReference>
<evidence type="ECO:0000313" key="1">
    <source>
        <dbReference type="EMBL" id="MCI67847.1"/>
    </source>
</evidence>
<reference evidence="1 2" key="1">
    <citation type="journal article" date="2018" name="Front. Plant Sci.">
        <title>Red Clover (Trifolium pratense) and Zigzag Clover (T. medium) - A Picture of Genomic Similarities and Differences.</title>
        <authorList>
            <person name="Dluhosova J."/>
            <person name="Istvanek J."/>
            <person name="Nedelnik J."/>
            <person name="Repkova J."/>
        </authorList>
    </citation>
    <scope>NUCLEOTIDE SEQUENCE [LARGE SCALE GENOMIC DNA]</scope>
    <source>
        <strain evidence="2">cv. 10/8</strain>
        <tissue evidence="1">Leaf</tissue>
    </source>
</reference>
<sequence length="45" mass="5107">MQDLHEGGRHFQDEDGGTIRCLEWESSRRMESSTVVDGITIDLKA</sequence>
<dbReference type="AlphaFoldDB" id="A0A392U513"/>
<keyword evidence="2" id="KW-1185">Reference proteome</keyword>
<organism evidence="1 2">
    <name type="scientific">Trifolium medium</name>
    <dbReference type="NCBI Taxonomy" id="97028"/>
    <lineage>
        <taxon>Eukaryota</taxon>
        <taxon>Viridiplantae</taxon>
        <taxon>Streptophyta</taxon>
        <taxon>Embryophyta</taxon>
        <taxon>Tracheophyta</taxon>
        <taxon>Spermatophyta</taxon>
        <taxon>Magnoliopsida</taxon>
        <taxon>eudicotyledons</taxon>
        <taxon>Gunneridae</taxon>
        <taxon>Pentapetalae</taxon>
        <taxon>rosids</taxon>
        <taxon>fabids</taxon>
        <taxon>Fabales</taxon>
        <taxon>Fabaceae</taxon>
        <taxon>Papilionoideae</taxon>
        <taxon>50 kb inversion clade</taxon>
        <taxon>NPAAA clade</taxon>
        <taxon>Hologalegina</taxon>
        <taxon>IRL clade</taxon>
        <taxon>Trifolieae</taxon>
        <taxon>Trifolium</taxon>
    </lineage>
</organism>
<name>A0A392U513_9FABA</name>
<accession>A0A392U513</accession>
<comment type="caution">
    <text evidence="1">The sequence shown here is derived from an EMBL/GenBank/DDBJ whole genome shotgun (WGS) entry which is preliminary data.</text>
</comment>
<protein>
    <submittedName>
        <fullName evidence="1">Uncharacterized protein</fullName>
    </submittedName>
</protein>
<proteinExistence type="predicted"/>
<feature type="non-terminal residue" evidence="1">
    <location>
        <position position="45"/>
    </location>
</feature>
<dbReference type="EMBL" id="LXQA010725118">
    <property type="protein sequence ID" value="MCI67847.1"/>
    <property type="molecule type" value="Genomic_DNA"/>
</dbReference>
<evidence type="ECO:0000313" key="2">
    <source>
        <dbReference type="Proteomes" id="UP000265520"/>
    </source>
</evidence>